<dbReference type="SMART" id="SM00387">
    <property type="entry name" value="HATPase_c"/>
    <property type="match status" value="1"/>
</dbReference>
<feature type="domain" description="Response regulatory" evidence="7">
    <location>
        <begin position="917"/>
        <end position="1031"/>
    </location>
</feature>
<dbReference type="GO" id="GO:0000155">
    <property type="term" value="F:phosphorelay sensor kinase activity"/>
    <property type="evidence" value="ECO:0007669"/>
    <property type="project" value="InterPro"/>
</dbReference>
<dbReference type="SMART" id="SM00388">
    <property type="entry name" value="HisKA"/>
    <property type="match status" value="1"/>
</dbReference>
<evidence type="ECO:0000256" key="1">
    <source>
        <dbReference type="ARBA" id="ARBA00000085"/>
    </source>
</evidence>
<dbReference type="InterPro" id="IPR001789">
    <property type="entry name" value="Sig_transdc_resp-reg_receiver"/>
</dbReference>
<keyword evidence="9" id="KW-0418">Kinase</keyword>
<evidence type="ECO:0000256" key="5">
    <source>
        <dbReference type="SAM" id="Coils"/>
    </source>
</evidence>
<reference evidence="9" key="1">
    <citation type="submission" date="2006-09" db="EMBL/GenBank/DDBJ databases">
        <title>Complete sequence of Rhodopseudomonas palustris BisA53.</title>
        <authorList>
            <consortium name="US DOE Joint Genome Institute"/>
            <person name="Copeland A."/>
            <person name="Lucas S."/>
            <person name="Lapidus A."/>
            <person name="Barry K."/>
            <person name="Detter J.C."/>
            <person name="Glavina del Rio T."/>
            <person name="Hammon N."/>
            <person name="Israni S."/>
            <person name="Dalin E."/>
            <person name="Tice H."/>
            <person name="Pitluck S."/>
            <person name="Chain P."/>
            <person name="Malfatti S."/>
            <person name="Shin M."/>
            <person name="Vergez L."/>
            <person name="Schmutz J."/>
            <person name="Larimer F."/>
            <person name="Land M."/>
            <person name="Hauser L."/>
            <person name="Pelletier D.A."/>
            <person name="Kyrpides N."/>
            <person name="Kim E."/>
            <person name="Harwood C.S."/>
            <person name="Oda Y."/>
            <person name="Richardson P."/>
        </authorList>
    </citation>
    <scope>NUCLEOTIDE SEQUENCE [LARGE SCALE GENOMIC DNA]</scope>
    <source>
        <strain evidence="9">BisA53</strain>
    </source>
</reference>
<feature type="domain" description="Histidine kinase" evidence="6">
    <location>
        <begin position="675"/>
        <end position="896"/>
    </location>
</feature>
<dbReference type="Gene3D" id="2.10.70.100">
    <property type="match status" value="1"/>
</dbReference>
<dbReference type="PANTHER" id="PTHR43065:SF42">
    <property type="entry name" value="TWO-COMPONENT SENSOR PPRA"/>
    <property type="match status" value="1"/>
</dbReference>
<dbReference type="InterPro" id="IPR000700">
    <property type="entry name" value="PAS-assoc_C"/>
</dbReference>
<evidence type="ECO:0000256" key="2">
    <source>
        <dbReference type="ARBA" id="ARBA00012438"/>
    </source>
</evidence>
<dbReference type="Pfam" id="PF08447">
    <property type="entry name" value="PAS_3"/>
    <property type="match status" value="1"/>
</dbReference>
<evidence type="ECO:0000256" key="4">
    <source>
        <dbReference type="PROSITE-ProRule" id="PRU00169"/>
    </source>
</evidence>
<feature type="modified residue" description="4-aspartylphosphate" evidence="4">
    <location>
        <position position="967"/>
    </location>
</feature>
<dbReference type="InterPro" id="IPR005467">
    <property type="entry name" value="His_kinase_dom"/>
</dbReference>
<dbReference type="Pfam" id="PF00072">
    <property type="entry name" value="Response_reg"/>
    <property type="match status" value="1"/>
</dbReference>
<comment type="catalytic activity">
    <reaction evidence="1">
        <text>ATP + protein L-histidine = ADP + protein N-phospho-L-histidine.</text>
        <dbReference type="EC" id="2.7.13.3"/>
    </reaction>
</comment>
<evidence type="ECO:0000256" key="3">
    <source>
        <dbReference type="ARBA" id="ARBA00022553"/>
    </source>
</evidence>
<dbReference type="CDD" id="cd12915">
    <property type="entry name" value="PDC2_DGC_like"/>
    <property type="match status" value="1"/>
</dbReference>
<dbReference type="InterPro" id="IPR036097">
    <property type="entry name" value="HisK_dim/P_sf"/>
</dbReference>
<evidence type="ECO:0000259" key="6">
    <source>
        <dbReference type="PROSITE" id="PS50109"/>
    </source>
</evidence>
<feature type="coiled-coil region" evidence="5">
    <location>
        <begin position="349"/>
        <end position="376"/>
    </location>
</feature>
<dbReference type="NCBIfam" id="TIGR00229">
    <property type="entry name" value="sensory_box"/>
    <property type="match status" value="2"/>
</dbReference>
<protein>
    <recommendedName>
        <fullName evidence="2">histidine kinase</fullName>
        <ecNumber evidence="2">2.7.13.3</ecNumber>
    </recommendedName>
</protein>
<dbReference type="Gene3D" id="1.10.287.130">
    <property type="match status" value="1"/>
</dbReference>
<dbReference type="PROSITE" id="PS50113">
    <property type="entry name" value="PAC"/>
    <property type="match status" value="2"/>
</dbReference>
<dbReference type="InterPro" id="IPR013656">
    <property type="entry name" value="PAS_4"/>
</dbReference>
<sequence length="1032" mass="111590">MSMLSWVASRAKSTGAAPPKARHGWSIRHRLALAVLVAAVPLSLLLAASIWEMAHESAEAQRANMLSTARALAAAVDAKIDKYVTLGRTLITPPSLLDDDLRAFETDARRALVDVKDTWVVVADLEGQQLVNTFAPVGARLPKRNAAAIAAQQKASERNDIVISDAAFGPITGGLYSSIHFPILKDGRPFRDLAIPMMADSFLALLEAQSIPEGGRASITDSQGVMIARLPDPERYVGGRVGDPHRPYLGQTGVFEWTSLDGESLVAAGAVTANGWTTTVGVTRSALFAGVWHDVRWISLAAAAVILASLAVAYRIGGGIIHPIRALAAVDSLETDQEAKRWIATLPEAAAVAQQLARAKQLLVQTKDQLVRSEARLRLALEAGEAGTWEANFANGTLVASDNALAMHGFAPGSAITPEQGLSAFLPEDRRLVQSLAVDAYKTGNPFTVEVRIGRPDGSIRWIASRGAVRDGPDGRYLVGLVQDITERRKAEDILREHDSRLETVFENLPIGVGMFGMNGRVILANSQMLKRLPNGLVPSHDAEAQQRRWRRHPGDTTPIRAEDFPGARALRGERVVPGMELIYVDDDGRETWLNVASAPIRDAKGAIYAAFGAVTDITERKRYEQTLSDLNRELETRVDERTLQLQREMKLREGAQAQLAQSQRLDALGKLTGGIAHDFNNLLTVILGNLELAQLQAAQDDLKILIQQAMAAAEAGASINRRLLSFARHQALSPQRLNLNDRVREMHELLQRSMGEKITLAPRIEAALWPTVADPGEIDSAIVNIAINARDAMPDGGTLTITTRNVTVDEAKARQADVAPGDYVSISVADTGHGMAPEILKRAMEPFFTTKETGRGSGLGLSSVYGFLRQSGGFMDIDSKVEHGTVVSMHLPRAPETHPELAGPSGVADHRGNGELILVVEDNDRVREIAGMNLRSLGYQVVEAPNAVEAKSILASTDGIELVFSDVMMPGGMNGYDLAQWIRTEKPGMKVLLASGHNDLALDKGLQSSVRLLGKPYKRLQFAQAIKELLG</sequence>
<dbReference type="Pfam" id="PF08448">
    <property type="entry name" value="PAS_4"/>
    <property type="match status" value="1"/>
</dbReference>
<dbReference type="HOGENOM" id="CLU_000445_114_21_5"/>
<dbReference type="SUPFAM" id="SSF47384">
    <property type="entry name" value="Homodimeric domain of signal transducing histidine kinase"/>
    <property type="match status" value="1"/>
</dbReference>
<dbReference type="CDD" id="cd00130">
    <property type="entry name" value="PAS"/>
    <property type="match status" value="1"/>
</dbReference>
<dbReference type="InterPro" id="IPR011006">
    <property type="entry name" value="CheY-like_superfamily"/>
</dbReference>
<dbReference type="InterPro" id="IPR004358">
    <property type="entry name" value="Sig_transdc_His_kin-like_C"/>
</dbReference>
<dbReference type="SMART" id="SM00448">
    <property type="entry name" value="REC"/>
    <property type="match status" value="1"/>
</dbReference>
<dbReference type="Gene3D" id="3.30.450.20">
    <property type="entry name" value="PAS domain"/>
    <property type="match status" value="2"/>
</dbReference>
<dbReference type="InterPro" id="IPR000014">
    <property type="entry name" value="PAS"/>
</dbReference>
<dbReference type="Gene3D" id="3.40.50.2300">
    <property type="match status" value="1"/>
</dbReference>
<dbReference type="eggNOG" id="COG4191">
    <property type="taxonomic scope" value="Bacteria"/>
</dbReference>
<dbReference type="EC" id="2.7.13.3" evidence="2"/>
<dbReference type="SUPFAM" id="SSF55785">
    <property type="entry name" value="PYP-like sensor domain (PAS domain)"/>
    <property type="match status" value="2"/>
</dbReference>
<accession>Q07RD7</accession>
<dbReference type="SUPFAM" id="SSF55874">
    <property type="entry name" value="ATPase domain of HSP90 chaperone/DNA topoisomerase II/histidine kinase"/>
    <property type="match status" value="1"/>
</dbReference>
<feature type="domain" description="PAC" evidence="8">
    <location>
        <begin position="447"/>
        <end position="497"/>
    </location>
</feature>
<dbReference type="InterPro" id="IPR003661">
    <property type="entry name" value="HisK_dim/P_dom"/>
</dbReference>
<dbReference type="PRINTS" id="PR00344">
    <property type="entry name" value="BCTRLSENSOR"/>
</dbReference>
<dbReference type="InterPro" id="IPR003594">
    <property type="entry name" value="HATPase_dom"/>
</dbReference>
<evidence type="ECO:0000259" key="7">
    <source>
        <dbReference type="PROSITE" id="PS50110"/>
    </source>
</evidence>
<gene>
    <name evidence="9" type="ordered locus">RPE_1547</name>
</gene>
<keyword evidence="5" id="KW-0175">Coiled coil</keyword>
<dbReference type="STRING" id="316055.RPE_1547"/>
<dbReference type="PROSITE" id="PS50110">
    <property type="entry name" value="RESPONSE_REGULATORY"/>
    <property type="match status" value="1"/>
</dbReference>
<evidence type="ECO:0000313" key="9">
    <source>
        <dbReference type="EMBL" id="ABJ05497.1"/>
    </source>
</evidence>
<dbReference type="InterPro" id="IPR001610">
    <property type="entry name" value="PAC"/>
</dbReference>
<proteinExistence type="predicted"/>
<dbReference type="PANTHER" id="PTHR43065">
    <property type="entry name" value="SENSOR HISTIDINE KINASE"/>
    <property type="match status" value="1"/>
</dbReference>
<keyword evidence="3 4" id="KW-0597">Phosphoprotein</keyword>
<feature type="domain" description="PAC" evidence="8">
    <location>
        <begin position="578"/>
        <end position="630"/>
    </location>
</feature>
<dbReference type="Gene3D" id="3.30.565.10">
    <property type="entry name" value="Histidine kinase-like ATPase, C-terminal domain"/>
    <property type="match status" value="1"/>
</dbReference>
<dbReference type="EMBL" id="CP000463">
    <property type="protein sequence ID" value="ABJ05497.1"/>
    <property type="molecule type" value="Genomic_DNA"/>
</dbReference>
<keyword evidence="9" id="KW-0808">Transferase</keyword>
<dbReference type="AlphaFoldDB" id="Q07RD7"/>
<organism evidence="9">
    <name type="scientific">Rhodopseudomonas palustris (strain BisA53)</name>
    <dbReference type="NCBI Taxonomy" id="316055"/>
    <lineage>
        <taxon>Bacteria</taxon>
        <taxon>Pseudomonadati</taxon>
        <taxon>Pseudomonadota</taxon>
        <taxon>Alphaproteobacteria</taxon>
        <taxon>Hyphomicrobiales</taxon>
        <taxon>Nitrobacteraceae</taxon>
        <taxon>Rhodopseudomonas</taxon>
    </lineage>
</organism>
<dbReference type="Pfam" id="PF02518">
    <property type="entry name" value="HATPase_c"/>
    <property type="match status" value="1"/>
</dbReference>
<dbReference type="InterPro" id="IPR036890">
    <property type="entry name" value="HATPase_C_sf"/>
</dbReference>
<dbReference type="KEGG" id="rpe:RPE_1547"/>
<dbReference type="SUPFAM" id="SSF52172">
    <property type="entry name" value="CheY-like"/>
    <property type="match status" value="1"/>
</dbReference>
<evidence type="ECO:0000259" key="8">
    <source>
        <dbReference type="PROSITE" id="PS50113"/>
    </source>
</evidence>
<dbReference type="InterPro" id="IPR013655">
    <property type="entry name" value="PAS_fold_3"/>
</dbReference>
<dbReference type="InterPro" id="IPR035965">
    <property type="entry name" value="PAS-like_dom_sf"/>
</dbReference>
<name>Q07RD7_RHOP5</name>
<dbReference type="CDD" id="cd00082">
    <property type="entry name" value="HisKA"/>
    <property type="match status" value="1"/>
</dbReference>
<dbReference type="SMART" id="SM00086">
    <property type="entry name" value="PAC"/>
    <property type="match status" value="2"/>
</dbReference>
<dbReference type="PROSITE" id="PS50109">
    <property type="entry name" value="HIS_KIN"/>
    <property type="match status" value="1"/>
</dbReference>